<accession>A0ABR0MT86</accession>
<evidence type="ECO:0000256" key="1">
    <source>
        <dbReference type="ARBA" id="ARBA00004141"/>
    </source>
</evidence>
<evidence type="ECO:0000256" key="4">
    <source>
        <dbReference type="ARBA" id="ARBA00022692"/>
    </source>
</evidence>
<dbReference type="PANTHER" id="PTHR11048:SF40">
    <property type="entry name" value="4-HYDROXYBENZOATE POLYPRENYLTRANSFERASE, MITOCHONDRIAL-LIKE ISOFORM X1"/>
    <property type="match status" value="1"/>
</dbReference>
<feature type="transmembrane region" description="Helical" evidence="7">
    <location>
        <begin position="261"/>
        <end position="278"/>
    </location>
</feature>
<feature type="transmembrane region" description="Helical" evidence="7">
    <location>
        <begin position="211"/>
        <end position="229"/>
    </location>
</feature>
<comment type="similarity">
    <text evidence="2 7">Belongs to the UbiA prenyltransferase family.</text>
</comment>
<gene>
    <name evidence="8" type="ORF">PVK06_044466</name>
</gene>
<comment type="function">
    <text evidence="7">Catalyzes the prenylation of para-hydroxybenzoate (PHB) with an all-trans polyprenyl group. Mediates the second step in the final reaction sequence of coenzyme Q (CoQ) biosynthesis, which is the condensation of the polyisoprenoid side chain with PHB, generating the first membrane-bound Q intermediate.</text>
</comment>
<sequence length="386" mass="42749">MASLSVGGAHSSLRIPSLFPTPPTIRMLKHHPVLNCTPFFPTPSLFSPKNLSLRSSNHRAGIAWMSTTTSPVGKDDQKLISGQPNEKVVQVSSWIDYLPKEIQPFAKLARVDKPIGTWFLIFPFAWSATLAAASGSIPDFRNLAIFACAAPFFRGAACTINDFFDRDFDKMVERTKERPMASGAVTPFQGLCFFAFQLLLSHGIFLQLTNYSWIIEAAFIFLSCTYPLMKRLTYWVQAYLGLTINWGSILGWYAVKGSLQPSIVLPLFLSGCFWTILYDTIYAHQDKQDDVKVGIKSTALKFGESTKEWITGFAIASIGTLALTAYNAALAGRPFYVFLAAASGQLAWQIRTANLSSPADCNRKFVSNKWFGALIFCGILLGRIFP</sequence>
<keyword evidence="7" id="KW-0414">Isoprene biosynthesis</keyword>
<name>A0ABR0MT86_GOSAR</name>
<proteinExistence type="inferred from homology"/>
<comment type="subcellular location">
    <subcellularLocation>
        <location evidence="1">Membrane</location>
        <topology evidence="1">Multi-pass membrane protein</topology>
    </subcellularLocation>
    <subcellularLocation>
        <location evidence="7">Mitochondrion inner membrane</location>
        <topology evidence="7">Multi-pass membrane protein</topology>
        <orientation evidence="7">Matrix side</orientation>
    </subcellularLocation>
</comment>
<dbReference type="EMBL" id="JARKNE010000012">
    <property type="protein sequence ID" value="KAK5776507.1"/>
    <property type="molecule type" value="Genomic_DNA"/>
</dbReference>
<comment type="pathway">
    <text evidence="7">Cofactor biosynthesis; ubiquinone biosynthesis.</text>
</comment>
<feature type="transmembrane region" description="Helical" evidence="7">
    <location>
        <begin position="309"/>
        <end position="329"/>
    </location>
</feature>
<feature type="transmembrane region" description="Helical" evidence="7">
    <location>
        <begin position="365"/>
        <end position="385"/>
    </location>
</feature>
<evidence type="ECO:0000256" key="2">
    <source>
        <dbReference type="ARBA" id="ARBA00005985"/>
    </source>
</evidence>
<dbReference type="EC" id="2.5.1.39" evidence="7"/>
<dbReference type="Gene3D" id="1.20.120.1780">
    <property type="entry name" value="UbiA prenyltransferase"/>
    <property type="match status" value="1"/>
</dbReference>
<protein>
    <recommendedName>
        <fullName evidence="7">4-hydroxybenzoate polyprenyltransferase, mitochondrial</fullName>
        <shortName evidence="7">4-HB polyprenyltransferase</shortName>
        <ecNumber evidence="7">2.5.1.39</ecNumber>
    </recommendedName>
    <alternativeName>
        <fullName evidence="7">Para-hydroxybenzoate--polyprenyltransferase</fullName>
        <shortName evidence="7">PHB:PPT</shortName>
        <shortName evidence="7">PHB:polyprenyltransferase</shortName>
    </alternativeName>
</protein>
<dbReference type="CDD" id="cd13959">
    <property type="entry name" value="PT_UbiA_COQ2"/>
    <property type="match status" value="1"/>
</dbReference>
<dbReference type="InterPro" id="IPR006370">
    <property type="entry name" value="HB_polyprenyltransferase-like"/>
</dbReference>
<evidence type="ECO:0000313" key="9">
    <source>
        <dbReference type="Proteomes" id="UP001358586"/>
    </source>
</evidence>
<comment type="catalytic activity">
    <reaction evidence="7">
        <text>an all-trans-polyprenyl diphosphate + 4-hydroxybenzoate = a 4-hydroxy-3-(all-trans-polyprenyl)benzoate + diphosphate</text>
        <dbReference type="Rhea" id="RHEA:44504"/>
        <dbReference type="Rhea" id="RHEA-COMP:9514"/>
        <dbReference type="Rhea" id="RHEA-COMP:9564"/>
        <dbReference type="ChEBI" id="CHEBI:17879"/>
        <dbReference type="ChEBI" id="CHEBI:33019"/>
        <dbReference type="ChEBI" id="CHEBI:58914"/>
        <dbReference type="ChEBI" id="CHEBI:78396"/>
        <dbReference type="EC" id="2.5.1.39"/>
    </reaction>
</comment>
<keyword evidence="6 7" id="KW-0472">Membrane</keyword>
<keyword evidence="3 7" id="KW-0808">Transferase</keyword>
<dbReference type="HAMAP" id="MF_01635">
    <property type="entry name" value="UbiA"/>
    <property type="match status" value="1"/>
</dbReference>
<feature type="transmembrane region" description="Helical" evidence="7">
    <location>
        <begin position="115"/>
        <end position="137"/>
    </location>
</feature>
<evidence type="ECO:0000256" key="7">
    <source>
        <dbReference type="HAMAP-Rule" id="MF_03189"/>
    </source>
</evidence>
<dbReference type="Proteomes" id="UP001358586">
    <property type="component" value="Chromosome 12"/>
</dbReference>
<keyword evidence="7" id="KW-0831">Ubiquinone biosynthesis</keyword>
<dbReference type="InterPro" id="IPR039653">
    <property type="entry name" value="Prenyltransferase"/>
</dbReference>
<feature type="transmembrane region" description="Helical" evidence="7">
    <location>
        <begin position="143"/>
        <end position="164"/>
    </location>
</feature>
<feature type="transmembrane region" description="Helical" evidence="7">
    <location>
        <begin position="185"/>
        <end position="205"/>
    </location>
</feature>
<dbReference type="Gene3D" id="1.10.357.140">
    <property type="entry name" value="UbiA prenyltransferase"/>
    <property type="match status" value="1"/>
</dbReference>
<dbReference type="InterPro" id="IPR044878">
    <property type="entry name" value="UbiA_sf"/>
</dbReference>
<keyword evidence="7" id="KW-0999">Mitochondrion inner membrane</keyword>
<keyword evidence="5 7" id="KW-1133">Transmembrane helix</keyword>
<comment type="caution">
    <text evidence="8">The sequence shown here is derived from an EMBL/GenBank/DDBJ whole genome shotgun (WGS) entry which is preliminary data.</text>
</comment>
<evidence type="ECO:0000313" key="8">
    <source>
        <dbReference type="EMBL" id="KAK5776507.1"/>
    </source>
</evidence>
<reference evidence="8 9" key="1">
    <citation type="submission" date="2023-03" db="EMBL/GenBank/DDBJ databases">
        <title>WGS of Gossypium arboreum.</title>
        <authorList>
            <person name="Yu D."/>
        </authorList>
    </citation>
    <scope>NUCLEOTIDE SEQUENCE [LARGE SCALE GENOMIC DNA]</scope>
    <source>
        <tissue evidence="8">Leaf</tissue>
    </source>
</reference>
<dbReference type="PANTHER" id="PTHR11048">
    <property type="entry name" value="PRENYLTRANSFERASES"/>
    <property type="match status" value="1"/>
</dbReference>
<dbReference type="InterPro" id="IPR030470">
    <property type="entry name" value="UbiA_prenylTrfase_CS"/>
</dbReference>
<feature type="transmembrane region" description="Helical" evidence="7">
    <location>
        <begin position="236"/>
        <end position="255"/>
    </location>
</feature>
<keyword evidence="9" id="KW-1185">Reference proteome</keyword>
<dbReference type="PROSITE" id="PS00943">
    <property type="entry name" value="UBIA"/>
    <property type="match status" value="1"/>
</dbReference>
<dbReference type="InterPro" id="IPR000537">
    <property type="entry name" value="UbiA_prenyltransferase"/>
</dbReference>
<evidence type="ECO:0000256" key="6">
    <source>
        <dbReference type="ARBA" id="ARBA00023136"/>
    </source>
</evidence>
<organism evidence="8 9">
    <name type="scientific">Gossypium arboreum</name>
    <name type="common">Tree cotton</name>
    <name type="synonym">Gossypium nanking</name>
    <dbReference type="NCBI Taxonomy" id="29729"/>
    <lineage>
        <taxon>Eukaryota</taxon>
        <taxon>Viridiplantae</taxon>
        <taxon>Streptophyta</taxon>
        <taxon>Embryophyta</taxon>
        <taxon>Tracheophyta</taxon>
        <taxon>Spermatophyta</taxon>
        <taxon>Magnoliopsida</taxon>
        <taxon>eudicotyledons</taxon>
        <taxon>Gunneridae</taxon>
        <taxon>Pentapetalae</taxon>
        <taxon>rosids</taxon>
        <taxon>malvids</taxon>
        <taxon>Malvales</taxon>
        <taxon>Malvaceae</taxon>
        <taxon>Malvoideae</taxon>
        <taxon>Gossypium</taxon>
    </lineage>
</organism>
<comment type="cofactor">
    <cofactor evidence="7">
        <name>Mg(2+)</name>
        <dbReference type="ChEBI" id="CHEBI:18420"/>
    </cofactor>
</comment>
<keyword evidence="4 7" id="KW-0812">Transmembrane</keyword>
<keyword evidence="7" id="KW-0496">Mitochondrion</keyword>
<evidence type="ECO:0000256" key="3">
    <source>
        <dbReference type="ARBA" id="ARBA00022679"/>
    </source>
</evidence>
<dbReference type="Pfam" id="PF01040">
    <property type="entry name" value="UbiA"/>
    <property type="match status" value="1"/>
</dbReference>
<evidence type="ECO:0000256" key="5">
    <source>
        <dbReference type="ARBA" id="ARBA00022989"/>
    </source>
</evidence>
<dbReference type="NCBIfam" id="TIGR01474">
    <property type="entry name" value="ubiA_proteo"/>
    <property type="match status" value="1"/>
</dbReference>